<dbReference type="HAMAP" id="MF_02215">
    <property type="entry name" value="UbiJ"/>
    <property type="match status" value="1"/>
</dbReference>
<dbReference type="InterPro" id="IPR003033">
    <property type="entry name" value="SCP2_sterol-bd_dom"/>
</dbReference>
<organism evidence="3 4">
    <name type="scientific">Colwellia chukchiensis</name>
    <dbReference type="NCBI Taxonomy" id="641665"/>
    <lineage>
        <taxon>Bacteria</taxon>
        <taxon>Pseudomonadati</taxon>
        <taxon>Pseudomonadota</taxon>
        <taxon>Gammaproteobacteria</taxon>
        <taxon>Alteromonadales</taxon>
        <taxon>Colwelliaceae</taxon>
        <taxon>Colwellia</taxon>
    </lineage>
</organism>
<dbReference type="PANTHER" id="PTHR38693:SF1">
    <property type="entry name" value="UBIQUINONE BIOSYNTHESIS ACCESSORY FACTOR UBIJ"/>
    <property type="match status" value="1"/>
</dbReference>
<dbReference type="OrthoDB" id="5801225at2"/>
<protein>
    <recommendedName>
        <fullName evidence="1">Ubiquinone biosynthesis accessory factor UbiJ</fullName>
    </recommendedName>
</protein>
<sequence>MQKVLGEPLLFAQALSAALETLINQLLRYNMQGTRALRPLSGKTLTVQLTELNMPLSFTISHEKVHVTSSDEHYHCCIRTSVSTLLAFNKNQQLTDLIKNDQLDIQGDLKVAQRFAEIAQTLDIDWQSEIAKRIGDMPTYQLGRVGRSLREKINFARTQIQADASEWLVHEQRLLVTAGELAYFSRDVEQVTAKLHALQQRLDALNK</sequence>
<comment type="subcellular location">
    <subcellularLocation>
        <location evidence="1">Cytoplasm</location>
    </subcellularLocation>
</comment>
<reference evidence="4" key="1">
    <citation type="submission" date="2016-10" db="EMBL/GenBank/DDBJ databases">
        <authorList>
            <person name="Varghese N."/>
            <person name="Submissions S."/>
        </authorList>
    </citation>
    <scope>NUCLEOTIDE SEQUENCE [LARGE SCALE GENOMIC DNA]</scope>
    <source>
        <strain evidence="4">CGMCC 1.9127</strain>
    </source>
</reference>
<evidence type="ECO:0000313" key="3">
    <source>
        <dbReference type="EMBL" id="SEL78730.1"/>
    </source>
</evidence>
<dbReference type="Pfam" id="PF02036">
    <property type="entry name" value="SCP2"/>
    <property type="match status" value="1"/>
</dbReference>
<proteinExistence type="inferred from homology"/>
<comment type="function">
    <text evidence="1">Required for ubiquinone (coenzyme Q) biosynthesis. Binds hydrophobic ubiquinone biosynthetic intermediates via its SCP2 domain and is essential for the stability of the Ubi complex. May constitute a docking platform where Ubi enzymes assemble and access their SCP2-bound polyprenyl substrates.</text>
</comment>
<keyword evidence="3" id="KW-0830">Ubiquinone</keyword>
<evidence type="ECO:0000259" key="2">
    <source>
        <dbReference type="Pfam" id="PF02036"/>
    </source>
</evidence>
<name>A0A1H7T1E5_9GAMM</name>
<comment type="pathway">
    <text evidence="1">Cofactor biosynthesis; ubiquinone biosynthesis.</text>
</comment>
<dbReference type="InterPro" id="IPR038989">
    <property type="entry name" value="UbiJ"/>
</dbReference>
<dbReference type="Proteomes" id="UP000199297">
    <property type="component" value="Unassembled WGS sequence"/>
</dbReference>
<accession>A0A1H7T1E5</accession>
<evidence type="ECO:0000313" key="4">
    <source>
        <dbReference type="Proteomes" id="UP000199297"/>
    </source>
</evidence>
<comment type="similarity">
    <text evidence="1">Belongs to the UbiJ family.</text>
</comment>
<keyword evidence="1" id="KW-0831">Ubiquinone biosynthesis</keyword>
<dbReference type="PANTHER" id="PTHR38693">
    <property type="entry name" value="UBIQUINONE BIOSYNTHESIS PROTEIN UBIJ"/>
    <property type="match status" value="1"/>
</dbReference>
<dbReference type="AlphaFoldDB" id="A0A1H7T1E5"/>
<dbReference type="GO" id="GO:0005737">
    <property type="term" value="C:cytoplasm"/>
    <property type="evidence" value="ECO:0007669"/>
    <property type="project" value="UniProtKB-SubCell"/>
</dbReference>
<dbReference type="RefSeq" id="WP_085286004.1">
    <property type="nucleotide sequence ID" value="NZ_FOBI01000022.1"/>
</dbReference>
<keyword evidence="1" id="KW-0963">Cytoplasm</keyword>
<gene>
    <name evidence="1" type="primary">ubiJ</name>
    <name evidence="3" type="ORF">SAMN05216262_12226</name>
</gene>
<dbReference type="EMBL" id="FOBI01000022">
    <property type="protein sequence ID" value="SEL78730.1"/>
    <property type="molecule type" value="Genomic_DNA"/>
</dbReference>
<keyword evidence="4" id="KW-1185">Reference proteome</keyword>
<evidence type="ECO:0000256" key="1">
    <source>
        <dbReference type="HAMAP-Rule" id="MF_02215"/>
    </source>
</evidence>
<dbReference type="UniPathway" id="UPA00232"/>
<feature type="domain" description="SCP2" evidence="2">
    <location>
        <begin position="23"/>
        <end position="119"/>
    </location>
</feature>
<dbReference type="STRING" id="641665.GCA_002104455_02057"/>
<dbReference type="GO" id="GO:0006744">
    <property type="term" value="P:ubiquinone biosynthetic process"/>
    <property type="evidence" value="ECO:0007669"/>
    <property type="project" value="UniProtKB-UniRule"/>
</dbReference>